<dbReference type="RefSeq" id="XP_022398617.1">
    <property type="nucleotide sequence ID" value="XM_022543691.1"/>
</dbReference>
<sequence>MAWESVIGTILSILYLILYPLVYALWGIFKLLQLLATPFMSLGLSVLHLSLWPFRFLARFEVIFIYLAMAILIGAISGLVIYCTCTFTVDYLPGFVLGSSRSPSLSKEHPKEKDRQPKPELKSRSLSDIPSYKYDTVPSDYYARWGDRKDAGPLSSTILEEEESDRESDDSLGHGYKQGKRENVSIRLRSD</sequence>
<accession>A0A1L9VDE1</accession>
<proteinExistence type="predicted"/>
<feature type="transmembrane region" description="Helical" evidence="2">
    <location>
        <begin position="7"/>
        <end position="26"/>
    </location>
</feature>
<organism evidence="3 4">
    <name type="scientific">Aspergillus glaucus CBS 516.65</name>
    <dbReference type="NCBI Taxonomy" id="1160497"/>
    <lineage>
        <taxon>Eukaryota</taxon>
        <taxon>Fungi</taxon>
        <taxon>Dikarya</taxon>
        <taxon>Ascomycota</taxon>
        <taxon>Pezizomycotina</taxon>
        <taxon>Eurotiomycetes</taxon>
        <taxon>Eurotiomycetidae</taxon>
        <taxon>Eurotiales</taxon>
        <taxon>Aspergillaceae</taxon>
        <taxon>Aspergillus</taxon>
        <taxon>Aspergillus subgen. Aspergillus</taxon>
    </lineage>
</organism>
<evidence type="ECO:0000313" key="3">
    <source>
        <dbReference type="EMBL" id="OJJ81919.1"/>
    </source>
</evidence>
<dbReference type="AlphaFoldDB" id="A0A1L9VDE1"/>
<feature type="compositionally biased region" description="Basic and acidic residues" evidence="1">
    <location>
        <begin position="106"/>
        <end position="125"/>
    </location>
</feature>
<protein>
    <submittedName>
        <fullName evidence="3">Uncharacterized protein</fullName>
    </submittedName>
</protein>
<feature type="transmembrane region" description="Helical" evidence="2">
    <location>
        <begin position="63"/>
        <end position="82"/>
    </location>
</feature>
<dbReference type="EMBL" id="KV878904">
    <property type="protein sequence ID" value="OJJ81919.1"/>
    <property type="molecule type" value="Genomic_DNA"/>
</dbReference>
<feature type="compositionally biased region" description="Basic and acidic residues" evidence="1">
    <location>
        <begin position="179"/>
        <end position="191"/>
    </location>
</feature>
<feature type="transmembrane region" description="Helical" evidence="2">
    <location>
        <begin position="32"/>
        <end position="51"/>
    </location>
</feature>
<evidence type="ECO:0000313" key="4">
    <source>
        <dbReference type="Proteomes" id="UP000184300"/>
    </source>
</evidence>
<dbReference type="OrthoDB" id="4499303at2759"/>
<feature type="compositionally biased region" description="Acidic residues" evidence="1">
    <location>
        <begin position="159"/>
        <end position="170"/>
    </location>
</feature>
<keyword evidence="4" id="KW-1185">Reference proteome</keyword>
<dbReference type="VEuPathDB" id="FungiDB:ASPGLDRAFT_27804"/>
<keyword evidence="2" id="KW-1133">Transmembrane helix</keyword>
<evidence type="ECO:0000256" key="1">
    <source>
        <dbReference type="SAM" id="MobiDB-lite"/>
    </source>
</evidence>
<reference evidence="4" key="1">
    <citation type="journal article" date="2017" name="Genome Biol.">
        <title>Comparative genomics reveals high biological diversity and specific adaptations in the industrially and medically important fungal genus Aspergillus.</title>
        <authorList>
            <person name="de Vries R.P."/>
            <person name="Riley R."/>
            <person name="Wiebenga A."/>
            <person name="Aguilar-Osorio G."/>
            <person name="Amillis S."/>
            <person name="Uchima C.A."/>
            <person name="Anderluh G."/>
            <person name="Asadollahi M."/>
            <person name="Askin M."/>
            <person name="Barry K."/>
            <person name="Battaglia E."/>
            <person name="Bayram O."/>
            <person name="Benocci T."/>
            <person name="Braus-Stromeyer S.A."/>
            <person name="Caldana C."/>
            <person name="Canovas D."/>
            <person name="Cerqueira G.C."/>
            <person name="Chen F."/>
            <person name="Chen W."/>
            <person name="Choi C."/>
            <person name="Clum A."/>
            <person name="Dos Santos R.A."/>
            <person name="Damasio A.R."/>
            <person name="Diallinas G."/>
            <person name="Emri T."/>
            <person name="Fekete E."/>
            <person name="Flipphi M."/>
            <person name="Freyberg S."/>
            <person name="Gallo A."/>
            <person name="Gournas C."/>
            <person name="Habgood R."/>
            <person name="Hainaut M."/>
            <person name="Harispe M.L."/>
            <person name="Henrissat B."/>
            <person name="Hilden K.S."/>
            <person name="Hope R."/>
            <person name="Hossain A."/>
            <person name="Karabika E."/>
            <person name="Karaffa L."/>
            <person name="Karanyi Z."/>
            <person name="Krasevec N."/>
            <person name="Kuo A."/>
            <person name="Kusch H."/>
            <person name="LaButti K."/>
            <person name="Lagendijk E.L."/>
            <person name="Lapidus A."/>
            <person name="Levasseur A."/>
            <person name="Lindquist E."/>
            <person name="Lipzen A."/>
            <person name="Logrieco A.F."/>
            <person name="MacCabe A."/>
            <person name="Maekelae M.R."/>
            <person name="Malavazi I."/>
            <person name="Melin P."/>
            <person name="Meyer V."/>
            <person name="Mielnichuk N."/>
            <person name="Miskei M."/>
            <person name="Molnar A.P."/>
            <person name="Mule G."/>
            <person name="Ngan C.Y."/>
            <person name="Orejas M."/>
            <person name="Orosz E."/>
            <person name="Ouedraogo J.P."/>
            <person name="Overkamp K.M."/>
            <person name="Park H.-S."/>
            <person name="Perrone G."/>
            <person name="Piumi F."/>
            <person name="Punt P.J."/>
            <person name="Ram A.F."/>
            <person name="Ramon A."/>
            <person name="Rauscher S."/>
            <person name="Record E."/>
            <person name="Riano-Pachon D.M."/>
            <person name="Robert V."/>
            <person name="Roehrig J."/>
            <person name="Ruller R."/>
            <person name="Salamov A."/>
            <person name="Salih N.S."/>
            <person name="Samson R.A."/>
            <person name="Sandor E."/>
            <person name="Sanguinetti M."/>
            <person name="Schuetze T."/>
            <person name="Sepcic K."/>
            <person name="Shelest E."/>
            <person name="Sherlock G."/>
            <person name="Sophianopoulou V."/>
            <person name="Squina F.M."/>
            <person name="Sun H."/>
            <person name="Susca A."/>
            <person name="Todd R.B."/>
            <person name="Tsang A."/>
            <person name="Unkles S.E."/>
            <person name="van de Wiele N."/>
            <person name="van Rossen-Uffink D."/>
            <person name="Oliveira J.V."/>
            <person name="Vesth T.C."/>
            <person name="Visser J."/>
            <person name="Yu J.-H."/>
            <person name="Zhou M."/>
            <person name="Andersen M.R."/>
            <person name="Archer D.B."/>
            <person name="Baker S.E."/>
            <person name="Benoit I."/>
            <person name="Brakhage A.A."/>
            <person name="Braus G.H."/>
            <person name="Fischer R."/>
            <person name="Frisvad J.C."/>
            <person name="Goldman G.H."/>
            <person name="Houbraken J."/>
            <person name="Oakley B."/>
            <person name="Pocsi I."/>
            <person name="Scazzocchio C."/>
            <person name="Seiboth B."/>
            <person name="vanKuyk P.A."/>
            <person name="Wortman J."/>
            <person name="Dyer P.S."/>
            <person name="Grigoriev I.V."/>
        </authorList>
    </citation>
    <scope>NUCLEOTIDE SEQUENCE [LARGE SCALE GENOMIC DNA]</scope>
    <source>
        <strain evidence="4">CBS 516.65</strain>
    </source>
</reference>
<gene>
    <name evidence="3" type="ORF">ASPGLDRAFT_27804</name>
</gene>
<dbReference type="Proteomes" id="UP000184300">
    <property type="component" value="Unassembled WGS sequence"/>
</dbReference>
<name>A0A1L9VDE1_ASPGL</name>
<keyword evidence="2" id="KW-0812">Transmembrane</keyword>
<feature type="region of interest" description="Disordered" evidence="1">
    <location>
        <begin position="101"/>
        <end position="191"/>
    </location>
</feature>
<keyword evidence="2" id="KW-0472">Membrane</keyword>
<evidence type="ECO:0000256" key="2">
    <source>
        <dbReference type="SAM" id="Phobius"/>
    </source>
</evidence>
<dbReference type="GeneID" id="34459952"/>